<protein>
    <recommendedName>
        <fullName evidence="3">F-box domain-containing protein</fullName>
    </recommendedName>
</protein>
<gene>
    <name evidence="1" type="ORF">M407DRAFT_17188</name>
</gene>
<evidence type="ECO:0008006" key="3">
    <source>
        <dbReference type="Google" id="ProtNLM"/>
    </source>
</evidence>
<name>A0A0C3QM24_9AGAM</name>
<accession>A0A0C3QM24</accession>
<dbReference type="AlphaFoldDB" id="A0A0C3QM24"/>
<dbReference type="EMBL" id="KN822945">
    <property type="protein sequence ID" value="KIO33920.1"/>
    <property type="molecule type" value="Genomic_DNA"/>
</dbReference>
<evidence type="ECO:0000313" key="2">
    <source>
        <dbReference type="Proteomes" id="UP000054248"/>
    </source>
</evidence>
<proteinExistence type="predicted"/>
<organism evidence="1 2">
    <name type="scientific">Tulasnella calospora MUT 4182</name>
    <dbReference type="NCBI Taxonomy" id="1051891"/>
    <lineage>
        <taxon>Eukaryota</taxon>
        <taxon>Fungi</taxon>
        <taxon>Dikarya</taxon>
        <taxon>Basidiomycota</taxon>
        <taxon>Agaricomycotina</taxon>
        <taxon>Agaricomycetes</taxon>
        <taxon>Cantharellales</taxon>
        <taxon>Tulasnellaceae</taxon>
        <taxon>Tulasnella</taxon>
    </lineage>
</organism>
<keyword evidence="2" id="KW-1185">Reference proteome</keyword>
<reference evidence="1 2" key="1">
    <citation type="submission" date="2014-04" db="EMBL/GenBank/DDBJ databases">
        <authorList>
            <consortium name="DOE Joint Genome Institute"/>
            <person name="Kuo A."/>
            <person name="Girlanda M."/>
            <person name="Perotto S."/>
            <person name="Kohler A."/>
            <person name="Nagy L.G."/>
            <person name="Floudas D."/>
            <person name="Copeland A."/>
            <person name="Barry K.W."/>
            <person name="Cichocki N."/>
            <person name="Veneault-Fourrey C."/>
            <person name="LaButti K."/>
            <person name="Lindquist E.A."/>
            <person name="Lipzen A."/>
            <person name="Lundell T."/>
            <person name="Morin E."/>
            <person name="Murat C."/>
            <person name="Sun H."/>
            <person name="Tunlid A."/>
            <person name="Henrissat B."/>
            <person name="Grigoriev I.V."/>
            <person name="Hibbett D.S."/>
            <person name="Martin F."/>
            <person name="Nordberg H.P."/>
            <person name="Cantor M.N."/>
            <person name="Hua S.X."/>
        </authorList>
    </citation>
    <scope>NUCLEOTIDE SEQUENCE [LARGE SCALE GENOMIC DNA]</scope>
    <source>
        <strain evidence="1 2">MUT 4182</strain>
    </source>
</reference>
<reference evidence="2" key="2">
    <citation type="submission" date="2015-01" db="EMBL/GenBank/DDBJ databases">
        <title>Evolutionary Origins and Diversification of the Mycorrhizal Mutualists.</title>
        <authorList>
            <consortium name="DOE Joint Genome Institute"/>
            <consortium name="Mycorrhizal Genomics Consortium"/>
            <person name="Kohler A."/>
            <person name="Kuo A."/>
            <person name="Nagy L.G."/>
            <person name="Floudas D."/>
            <person name="Copeland A."/>
            <person name="Barry K.W."/>
            <person name="Cichocki N."/>
            <person name="Veneault-Fourrey C."/>
            <person name="LaButti K."/>
            <person name="Lindquist E.A."/>
            <person name="Lipzen A."/>
            <person name="Lundell T."/>
            <person name="Morin E."/>
            <person name="Murat C."/>
            <person name="Riley R."/>
            <person name="Ohm R."/>
            <person name="Sun H."/>
            <person name="Tunlid A."/>
            <person name="Henrissat B."/>
            <person name="Grigoriev I.V."/>
            <person name="Hibbett D.S."/>
            <person name="Martin F."/>
        </authorList>
    </citation>
    <scope>NUCLEOTIDE SEQUENCE [LARGE SCALE GENOMIC DNA]</scope>
    <source>
        <strain evidence="2">MUT 4182</strain>
    </source>
</reference>
<dbReference type="HOGENOM" id="CLU_880533_0_0_1"/>
<evidence type="ECO:0000313" key="1">
    <source>
        <dbReference type="EMBL" id="KIO33920.1"/>
    </source>
</evidence>
<dbReference type="SUPFAM" id="SSF52058">
    <property type="entry name" value="L domain-like"/>
    <property type="match status" value="1"/>
</dbReference>
<sequence length="316" mass="35183">MVRSNSQTWLEKIAARSRPSRWIALEYDCQQYFSLLQRIIESATDLQHLAIALDSGNSGSSETIITNLTKLRTLHLRSFNIPWGTLDSLRLESLWLECPSPCPTKDQILSVFCSSPCLRRLVFRNFYAGGEFFSWSPQEALPEPQDSSPIDLPRLEILIIGSVSSSLSHPLLWRLRVPSCKILHLDNCHSTQFGAASGSELPKTIGRILAAAKQIRLTYTAQNIDGSGRLEIRTLDPPYLTPTLPFRVTECSGLTISVVTQRFDAWNDLAEAIGLKGFAGPTALVVGSSPLSPQDLKRIPRQYPSFDGLRRTCGNR</sequence>
<dbReference type="Gene3D" id="3.80.10.10">
    <property type="entry name" value="Ribonuclease Inhibitor"/>
    <property type="match status" value="1"/>
</dbReference>
<dbReference type="InterPro" id="IPR032675">
    <property type="entry name" value="LRR_dom_sf"/>
</dbReference>
<dbReference type="Proteomes" id="UP000054248">
    <property type="component" value="Unassembled WGS sequence"/>
</dbReference>
<dbReference type="OrthoDB" id="3244915at2759"/>